<reference evidence="1" key="1">
    <citation type="submission" date="2022-02" db="EMBL/GenBank/DDBJ databases">
        <title>Plant Genome Project.</title>
        <authorList>
            <person name="Zhang R.-G."/>
        </authorList>
    </citation>
    <scope>NUCLEOTIDE SEQUENCE</scope>
    <source>
        <strain evidence="1">AT1</strain>
    </source>
</reference>
<evidence type="ECO:0000313" key="1">
    <source>
        <dbReference type="EMBL" id="KAI8572325.1"/>
    </source>
</evidence>
<keyword evidence="2" id="KW-1185">Reference proteome</keyword>
<accession>A0ACC0Q3K3</accession>
<dbReference type="Proteomes" id="UP001062846">
    <property type="component" value="Chromosome 1"/>
</dbReference>
<dbReference type="EMBL" id="CM046388">
    <property type="protein sequence ID" value="KAI8572325.1"/>
    <property type="molecule type" value="Genomic_DNA"/>
</dbReference>
<sequence>MNPARGRSDQQVHKNFLPKANNVNANTTTPSFTLTAKQYQNIMTMLNGNKPNSLANHIGSASAMSDLSGTPSCASVFGKEMYWILDTGATDHMVCCIDLLSTNSRVTN</sequence>
<comment type="caution">
    <text evidence="1">The sequence shown here is derived from an EMBL/GenBank/DDBJ whole genome shotgun (WGS) entry which is preliminary data.</text>
</comment>
<evidence type="ECO:0000313" key="2">
    <source>
        <dbReference type="Proteomes" id="UP001062846"/>
    </source>
</evidence>
<gene>
    <name evidence="1" type="ORF">RHMOL_Rhmol01G0189200</name>
</gene>
<proteinExistence type="predicted"/>
<name>A0ACC0Q3K3_RHOML</name>
<organism evidence="1 2">
    <name type="scientific">Rhododendron molle</name>
    <name type="common">Chinese azalea</name>
    <name type="synonym">Azalea mollis</name>
    <dbReference type="NCBI Taxonomy" id="49168"/>
    <lineage>
        <taxon>Eukaryota</taxon>
        <taxon>Viridiplantae</taxon>
        <taxon>Streptophyta</taxon>
        <taxon>Embryophyta</taxon>
        <taxon>Tracheophyta</taxon>
        <taxon>Spermatophyta</taxon>
        <taxon>Magnoliopsida</taxon>
        <taxon>eudicotyledons</taxon>
        <taxon>Gunneridae</taxon>
        <taxon>Pentapetalae</taxon>
        <taxon>asterids</taxon>
        <taxon>Ericales</taxon>
        <taxon>Ericaceae</taxon>
        <taxon>Ericoideae</taxon>
        <taxon>Rhodoreae</taxon>
        <taxon>Rhododendron</taxon>
    </lineage>
</organism>
<protein>
    <submittedName>
        <fullName evidence="1">Uncharacterized protein</fullName>
    </submittedName>
</protein>